<evidence type="ECO:0000313" key="3">
    <source>
        <dbReference type="Proteomes" id="UP000094487"/>
    </source>
</evidence>
<proteinExistence type="predicted"/>
<dbReference type="GO" id="GO:0035438">
    <property type="term" value="F:cyclic-di-GMP binding"/>
    <property type="evidence" value="ECO:0007669"/>
    <property type="project" value="InterPro"/>
</dbReference>
<dbReference type="RefSeq" id="WP_069319622.1">
    <property type="nucleotide sequence ID" value="NZ_MDDS01000013.1"/>
</dbReference>
<dbReference type="AlphaFoldDB" id="A0A1E3LXT2"/>
<name>A0A1E3LXT2_9SPHN</name>
<dbReference type="InterPro" id="IPR009875">
    <property type="entry name" value="PilZ_domain"/>
</dbReference>
<dbReference type="SUPFAM" id="SSF141371">
    <property type="entry name" value="PilZ domain-like"/>
    <property type="match status" value="1"/>
</dbReference>
<dbReference type="OrthoDB" id="7391081at2"/>
<dbReference type="Proteomes" id="UP000094487">
    <property type="component" value="Unassembled WGS sequence"/>
</dbReference>
<organism evidence="2 3">
    <name type="scientific">Sphingomonas turrisvirgatae</name>
    <dbReference type="NCBI Taxonomy" id="1888892"/>
    <lineage>
        <taxon>Bacteria</taxon>
        <taxon>Pseudomonadati</taxon>
        <taxon>Pseudomonadota</taxon>
        <taxon>Alphaproteobacteria</taxon>
        <taxon>Sphingomonadales</taxon>
        <taxon>Sphingomonadaceae</taxon>
        <taxon>Sphingomonas</taxon>
    </lineage>
</organism>
<evidence type="ECO:0000259" key="1">
    <source>
        <dbReference type="Pfam" id="PF07238"/>
    </source>
</evidence>
<accession>A0A1E3LXT2</accession>
<dbReference type="EMBL" id="MDDS01000013">
    <property type="protein sequence ID" value="ODP38533.1"/>
    <property type="molecule type" value="Genomic_DNA"/>
</dbReference>
<keyword evidence="3" id="KW-1185">Reference proteome</keyword>
<protein>
    <submittedName>
        <fullName evidence="2">PilZ domain protein</fullName>
    </submittedName>
</protein>
<evidence type="ECO:0000313" key="2">
    <source>
        <dbReference type="EMBL" id="ODP38533.1"/>
    </source>
</evidence>
<reference evidence="2 3" key="1">
    <citation type="submission" date="2016-08" db="EMBL/GenBank/DDBJ databases">
        <title>Draft genome of the agarase producing Sphingomonas sp. MCT13.</title>
        <authorList>
            <person name="D'Andrea M.M."/>
            <person name="Rossolini G.M."/>
            <person name="Thaller M.C."/>
        </authorList>
    </citation>
    <scope>NUCLEOTIDE SEQUENCE [LARGE SCALE GENOMIC DNA]</scope>
    <source>
        <strain evidence="2 3">MCT13</strain>
    </source>
</reference>
<comment type="caution">
    <text evidence="2">The sequence shown here is derived from an EMBL/GenBank/DDBJ whole genome shotgun (WGS) entry which is preliminary data.</text>
</comment>
<dbReference type="Pfam" id="PF07238">
    <property type="entry name" value="PilZ"/>
    <property type="match status" value="1"/>
</dbReference>
<gene>
    <name evidence="2" type="ORF">BFL28_00330</name>
</gene>
<feature type="domain" description="PilZ" evidence="1">
    <location>
        <begin position="21"/>
        <end position="101"/>
    </location>
</feature>
<sequence>MDQLSTDPLTGVAAADDAASQRNGARDSLLLSAQLQADDGVDLTVRVRNLSSGGLMAEYAAPIARGAPVKVDVRGVGWVKGHIAWTAEGRIGIAFEREIDPLAARKPVSGRASATATPLRRAL</sequence>